<keyword evidence="3" id="KW-1185">Reference proteome</keyword>
<keyword evidence="1" id="KW-0812">Transmembrane</keyword>
<evidence type="ECO:0000313" key="3">
    <source>
        <dbReference type="Proteomes" id="UP001597318"/>
    </source>
</evidence>
<feature type="transmembrane region" description="Helical" evidence="1">
    <location>
        <begin position="59"/>
        <end position="84"/>
    </location>
</feature>
<sequence length="90" mass="10195">METAKKAGSKAKKQTNITQIIRALFFIILCLFIVNIYYLSTKDQLVPQILKAYSAIVNFSLSIPTPILMLIGYSIVIFYIGYFVGVKKKK</sequence>
<evidence type="ECO:0000256" key="1">
    <source>
        <dbReference type="SAM" id="Phobius"/>
    </source>
</evidence>
<keyword evidence="1" id="KW-1133">Transmembrane helix</keyword>
<proteinExistence type="predicted"/>
<comment type="caution">
    <text evidence="2">The sequence shown here is derived from an EMBL/GenBank/DDBJ whole genome shotgun (WGS) entry which is preliminary data.</text>
</comment>
<dbReference type="RefSeq" id="WP_247343309.1">
    <property type="nucleotide sequence ID" value="NZ_CP095550.1"/>
</dbReference>
<protein>
    <recommendedName>
        <fullName evidence="4">Group-specific protein</fullName>
    </recommendedName>
</protein>
<reference evidence="3" key="1">
    <citation type="journal article" date="2019" name="Int. J. Syst. Evol. Microbiol.">
        <title>The Global Catalogue of Microorganisms (GCM) 10K type strain sequencing project: providing services to taxonomists for standard genome sequencing and annotation.</title>
        <authorList>
            <consortium name="The Broad Institute Genomics Platform"/>
            <consortium name="The Broad Institute Genome Sequencing Center for Infectious Disease"/>
            <person name="Wu L."/>
            <person name="Ma J."/>
        </authorList>
    </citation>
    <scope>NUCLEOTIDE SEQUENCE [LARGE SCALE GENOMIC DNA]</scope>
    <source>
        <strain evidence="3">CGMCC 1.15474</strain>
    </source>
</reference>
<organism evidence="2 3">
    <name type="scientific">Metabacillus endolithicus</name>
    <dbReference type="NCBI Taxonomy" id="1535204"/>
    <lineage>
        <taxon>Bacteria</taxon>
        <taxon>Bacillati</taxon>
        <taxon>Bacillota</taxon>
        <taxon>Bacilli</taxon>
        <taxon>Bacillales</taxon>
        <taxon>Bacillaceae</taxon>
        <taxon>Metabacillus</taxon>
    </lineage>
</organism>
<keyword evidence="1" id="KW-0472">Membrane</keyword>
<gene>
    <name evidence="2" type="ORF">ACFSKK_13125</name>
</gene>
<evidence type="ECO:0008006" key="4">
    <source>
        <dbReference type="Google" id="ProtNLM"/>
    </source>
</evidence>
<evidence type="ECO:0000313" key="2">
    <source>
        <dbReference type="EMBL" id="MFD2214628.1"/>
    </source>
</evidence>
<feature type="transmembrane region" description="Helical" evidence="1">
    <location>
        <begin position="20"/>
        <end position="39"/>
    </location>
</feature>
<dbReference type="Proteomes" id="UP001597318">
    <property type="component" value="Unassembled WGS sequence"/>
</dbReference>
<accession>A0ABW5C188</accession>
<dbReference type="EMBL" id="JBHUIK010000002">
    <property type="protein sequence ID" value="MFD2214628.1"/>
    <property type="molecule type" value="Genomic_DNA"/>
</dbReference>
<name>A0ABW5C188_9BACI</name>